<dbReference type="CDD" id="cd00130">
    <property type="entry name" value="PAS"/>
    <property type="match status" value="1"/>
</dbReference>
<evidence type="ECO:0000256" key="7">
    <source>
        <dbReference type="ARBA" id="ARBA00022553"/>
    </source>
</evidence>
<dbReference type="InterPro" id="IPR013767">
    <property type="entry name" value="PAS_fold"/>
</dbReference>
<keyword evidence="15" id="KW-0902">Two-component regulatory system</keyword>
<evidence type="ECO:0000256" key="4">
    <source>
        <dbReference type="ARBA" id="ARBA00019665"/>
    </source>
</evidence>
<evidence type="ECO:0000256" key="1">
    <source>
        <dbReference type="ARBA" id="ARBA00000085"/>
    </source>
</evidence>
<evidence type="ECO:0000256" key="3">
    <source>
        <dbReference type="ARBA" id="ARBA00012438"/>
    </source>
</evidence>
<dbReference type="InterPro" id="IPR004358">
    <property type="entry name" value="Sig_transdc_His_kin-like_C"/>
</dbReference>
<dbReference type="Gene3D" id="3.30.450.20">
    <property type="entry name" value="PAS domain"/>
    <property type="match status" value="1"/>
</dbReference>
<dbReference type="NCBIfam" id="TIGR02966">
    <property type="entry name" value="phoR_proteo"/>
    <property type="match status" value="1"/>
</dbReference>
<comment type="subcellular location">
    <subcellularLocation>
        <location evidence="2">Cell membrane</location>
    </subcellularLocation>
</comment>
<dbReference type="Pfam" id="PF00512">
    <property type="entry name" value="HisKA"/>
    <property type="match status" value="1"/>
</dbReference>
<dbReference type="InterPro" id="IPR003661">
    <property type="entry name" value="HisK_dim/P_dom"/>
</dbReference>
<evidence type="ECO:0000256" key="18">
    <source>
        <dbReference type="SAM" id="Phobius"/>
    </source>
</evidence>
<dbReference type="InterPro" id="IPR000014">
    <property type="entry name" value="PAS"/>
</dbReference>
<dbReference type="EMBL" id="JBHLXE010000108">
    <property type="protein sequence ID" value="MFC0180681.1"/>
    <property type="molecule type" value="Genomic_DNA"/>
</dbReference>
<evidence type="ECO:0000256" key="17">
    <source>
        <dbReference type="ARBA" id="ARBA00025207"/>
    </source>
</evidence>
<keyword evidence="9 20" id="KW-0808">Transferase</keyword>
<evidence type="ECO:0000256" key="14">
    <source>
        <dbReference type="ARBA" id="ARBA00022989"/>
    </source>
</evidence>
<proteinExistence type="predicted"/>
<keyword evidence="16 18" id="KW-0472">Membrane</keyword>
<keyword evidence="11" id="KW-0547">Nucleotide-binding</keyword>
<sequence length="427" mass="48826">MLQKLTWRSFLFSFFLILTPFAILGALLGHLAFGISFGLLILLLWNYHQQLKLSYWLWQDKSMTPPTAKGHWEVIFYGLLQLQKRNRKRRNELATLIKRFRSGAESLPDALVMITPDGTIFWCNRLAENLLGFKWPADNGQNIQNLLRYPELATYLKNKKFHDPLTLTLYSEKDVEFRIMPYIDEAFIVMARDVTQLKQAEIARRNFFNNASHELGTPLTVLKGYLDMIDDDALVGYLPVNALNTMRNQAQRMESLIGQLLALSRLEYQVNETQKMIVPIASLLSTIMHSAEALNHQRHHFSVLIEPDLYVKGYSDELRSAMSNLIENAIKHTPNEANIEVKLFRINTTHIKFEVNDSGQGIAKEHIPHLTERFYRIDGSRNSQSGGSGIGLAIVKHVLSRHNSKLEIKSTLGKGSSFGFTLEVVNN</sequence>
<dbReference type="InterPro" id="IPR050351">
    <property type="entry name" value="BphY/WalK/GraS-like"/>
</dbReference>
<dbReference type="GO" id="GO:0004673">
    <property type="term" value="F:protein histidine kinase activity"/>
    <property type="evidence" value="ECO:0007669"/>
    <property type="project" value="UniProtKB-EC"/>
</dbReference>
<dbReference type="PANTHER" id="PTHR45453:SF1">
    <property type="entry name" value="PHOSPHATE REGULON SENSOR PROTEIN PHOR"/>
    <property type="match status" value="1"/>
</dbReference>
<dbReference type="SUPFAM" id="SSF47384">
    <property type="entry name" value="Homodimeric domain of signal transducing histidine kinase"/>
    <property type="match status" value="1"/>
</dbReference>
<dbReference type="SMART" id="SM00091">
    <property type="entry name" value="PAS"/>
    <property type="match status" value="1"/>
</dbReference>
<dbReference type="PRINTS" id="PR00344">
    <property type="entry name" value="BCTRLSENSOR"/>
</dbReference>
<keyword evidence="12 20" id="KW-0418">Kinase</keyword>
<dbReference type="PROSITE" id="PS50109">
    <property type="entry name" value="HIS_KIN"/>
    <property type="match status" value="1"/>
</dbReference>
<keyword evidence="5" id="KW-0813">Transport</keyword>
<dbReference type="CDD" id="cd00082">
    <property type="entry name" value="HisKA"/>
    <property type="match status" value="1"/>
</dbReference>
<dbReference type="Gene3D" id="3.30.565.10">
    <property type="entry name" value="Histidine kinase-like ATPase, C-terminal domain"/>
    <property type="match status" value="1"/>
</dbReference>
<evidence type="ECO:0000256" key="15">
    <source>
        <dbReference type="ARBA" id="ARBA00023012"/>
    </source>
</evidence>
<reference evidence="20 21" key="1">
    <citation type="submission" date="2024-09" db="EMBL/GenBank/DDBJ databases">
        <authorList>
            <person name="Sun Q."/>
            <person name="Mori K."/>
        </authorList>
    </citation>
    <scope>NUCLEOTIDE SEQUENCE [LARGE SCALE GENOMIC DNA]</scope>
    <source>
        <strain evidence="20 21">CCM 8545</strain>
    </source>
</reference>
<dbReference type="PANTHER" id="PTHR45453">
    <property type="entry name" value="PHOSPHATE REGULON SENSOR PROTEIN PHOR"/>
    <property type="match status" value="1"/>
</dbReference>
<comment type="caution">
    <text evidence="20">The sequence shown here is derived from an EMBL/GenBank/DDBJ whole genome shotgun (WGS) entry which is preliminary data.</text>
</comment>
<feature type="transmembrane region" description="Helical" evidence="18">
    <location>
        <begin position="12"/>
        <end position="45"/>
    </location>
</feature>
<gene>
    <name evidence="20" type="primary">phoR</name>
    <name evidence="20" type="ORF">ACFFIT_11425</name>
</gene>
<dbReference type="Proteomes" id="UP001589758">
    <property type="component" value="Unassembled WGS sequence"/>
</dbReference>
<dbReference type="InterPro" id="IPR014310">
    <property type="entry name" value="Sig_transdc_His_kinase_PhoR"/>
</dbReference>
<evidence type="ECO:0000256" key="5">
    <source>
        <dbReference type="ARBA" id="ARBA00022448"/>
    </source>
</evidence>
<organism evidence="20 21">
    <name type="scientific">Thorsellia kenyensis</name>
    <dbReference type="NCBI Taxonomy" id="1549888"/>
    <lineage>
        <taxon>Bacteria</taxon>
        <taxon>Pseudomonadati</taxon>
        <taxon>Pseudomonadota</taxon>
        <taxon>Gammaproteobacteria</taxon>
        <taxon>Enterobacterales</taxon>
        <taxon>Thorselliaceae</taxon>
        <taxon>Thorsellia</taxon>
    </lineage>
</organism>
<dbReference type="InterPro" id="IPR021766">
    <property type="entry name" value="PhoR_N"/>
</dbReference>
<dbReference type="SUPFAM" id="SSF55785">
    <property type="entry name" value="PYP-like sensor domain (PAS domain)"/>
    <property type="match status" value="1"/>
</dbReference>
<evidence type="ECO:0000313" key="20">
    <source>
        <dbReference type="EMBL" id="MFC0180681.1"/>
    </source>
</evidence>
<comment type="function">
    <text evidence="17">Member of the two-component regulatory system PhoR/PhoB involved in the phosphate regulon genes expression. PhoR may function as a membrane-associated protein kinase that phosphorylates PhoB in response to environmental signals.</text>
</comment>
<evidence type="ECO:0000256" key="16">
    <source>
        <dbReference type="ARBA" id="ARBA00023136"/>
    </source>
</evidence>
<keyword evidence="8" id="KW-0592">Phosphate transport</keyword>
<dbReference type="Gene3D" id="1.10.287.130">
    <property type="match status" value="1"/>
</dbReference>
<evidence type="ECO:0000256" key="13">
    <source>
        <dbReference type="ARBA" id="ARBA00022840"/>
    </source>
</evidence>
<dbReference type="InterPro" id="IPR036890">
    <property type="entry name" value="HATPase_C_sf"/>
</dbReference>
<dbReference type="InterPro" id="IPR036097">
    <property type="entry name" value="HisK_dim/P_sf"/>
</dbReference>
<dbReference type="EC" id="2.7.13.3" evidence="3"/>
<evidence type="ECO:0000256" key="11">
    <source>
        <dbReference type="ARBA" id="ARBA00022741"/>
    </source>
</evidence>
<dbReference type="Pfam" id="PF00989">
    <property type="entry name" value="PAS"/>
    <property type="match status" value="1"/>
</dbReference>
<keyword evidence="13" id="KW-0067">ATP-binding</keyword>
<evidence type="ECO:0000259" key="19">
    <source>
        <dbReference type="PROSITE" id="PS50109"/>
    </source>
</evidence>
<evidence type="ECO:0000256" key="10">
    <source>
        <dbReference type="ARBA" id="ARBA00022692"/>
    </source>
</evidence>
<keyword evidence="14 18" id="KW-1133">Transmembrane helix</keyword>
<evidence type="ECO:0000313" key="21">
    <source>
        <dbReference type="Proteomes" id="UP001589758"/>
    </source>
</evidence>
<name>A0ABV6CCH4_9GAMM</name>
<evidence type="ECO:0000256" key="12">
    <source>
        <dbReference type="ARBA" id="ARBA00022777"/>
    </source>
</evidence>
<evidence type="ECO:0000256" key="8">
    <source>
        <dbReference type="ARBA" id="ARBA00022592"/>
    </source>
</evidence>
<keyword evidence="10 18" id="KW-0812">Transmembrane</keyword>
<dbReference type="Pfam" id="PF02518">
    <property type="entry name" value="HATPase_c"/>
    <property type="match status" value="1"/>
</dbReference>
<dbReference type="InterPro" id="IPR035965">
    <property type="entry name" value="PAS-like_dom_sf"/>
</dbReference>
<dbReference type="InterPro" id="IPR005467">
    <property type="entry name" value="His_kinase_dom"/>
</dbReference>
<accession>A0ABV6CCH4</accession>
<feature type="domain" description="Histidine kinase" evidence="19">
    <location>
        <begin position="210"/>
        <end position="426"/>
    </location>
</feature>
<comment type="catalytic activity">
    <reaction evidence="1">
        <text>ATP + protein L-histidine = ADP + protein N-phospho-L-histidine.</text>
        <dbReference type="EC" id="2.7.13.3"/>
    </reaction>
</comment>
<dbReference type="InterPro" id="IPR003594">
    <property type="entry name" value="HATPase_dom"/>
</dbReference>
<evidence type="ECO:0000256" key="6">
    <source>
        <dbReference type="ARBA" id="ARBA00022475"/>
    </source>
</evidence>
<dbReference type="SMART" id="SM00388">
    <property type="entry name" value="HisKA"/>
    <property type="match status" value="1"/>
</dbReference>
<dbReference type="Pfam" id="PF11808">
    <property type="entry name" value="PhoR"/>
    <property type="match status" value="1"/>
</dbReference>
<dbReference type="RefSeq" id="WP_385877804.1">
    <property type="nucleotide sequence ID" value="NZ_JBHLXE010000108.1"/>
</dbReference>
<keyword evidence="6" id="KW-1003">Cell membrane</keyword>
<protein>
    <recommendedName>
        <fullName evidence="4">Phosphate regulon sensor protein PhoR</fullName>
        <ecNumber evidence="3">2.7.13.3</ecNumber>
    </recommendedName>
</protein>
<keyword evidence="7" id="KW-0597">Phosphoprotein</keyword>
<evidence type="ECO:0000256" key="9">
    <source>
        <dbReference type="ARBA" id="ARBA00022679"/>
    </source>
</evidence>
<keyword evidence="21" id="KW-1185">Reference proteome</keyword>
<evidence type="ECO:0000256" key="2">
    <source>
        <dbReference type="ARBA" id="ARBA00004236"/>
    </source>
</evidence>
<dbReference type="SMART" id="SM00387">
    <property type="entry name" value="HATPase_c"/>
    <property type="match status" value="1"/>
</dbReference>
<dbReference type="SUPFAM" id="SSF55874">
    <property type="entry name" value="ATPase domain of HSP90 chaperone/DNA topoisomerase II/histidine kinase"/>
    <property type="match status" value="1"/>
</dbReference>
<dbReference type="NCBIfam" id="NF008235">
    <property type="entry name" value="PRK11006.1"/>
    <property type="match status" value="1"/>
</dbReference>